<accession>A0A645BZ54</accession>
<comment type="caution">
    <text evidence="1">The sequence shown here is derived from an EMBL/GenBank/DDBJ whole genome shotgun (WGS) entry which is preliminary data.</text>
</comment>
<sequence>MSNTGTIIGLNTSASTGAKHITPTIATAREPIAIIPSSNCSPSPNLLPIDLSIAPSTINSTIT</sequence>
<protein>
    <submittedName>
        <fullName evidence="1">Uncharacterized protein</fullName>
    </submittedName>
</protein>
<organism evidence="1">
    <name type="scientific">bioreactor metagenome</name>
    <dbReference type="NCBI Taxonomy" id="1076179"/>
    <lineage>
        <taxon>unclassified sequences</taxon>
        <taxon>metagenomes</taxon>
        <taxon>ecological metagenomes</taxon>
    </lineage>
</organism>
<reference evidence="1" key="1">
    <citation type="submission" date="2019-08" db="EMBL/GenBank/DDBJ databases">
        <authorList>
            <person name="Kucharzyk K."/>
            <person name="Murdoch R.W."/>
            <person name="Higgins S."/>
            <person name="Loffler F."/>
        </authorList>
    </citation>
    <scope>NUCLEOTIDE SEQUENCE</scope>
</reference>
<dbReference type="AlphaFoldDB" id="A0A645BZ54"/>
<dbReference type="EMBL" id="VSSQ01023475">
    <property type="protein sequence ID" value="MPM70437.1"/>
    <property type="molecule type" value="Genomic_DNA"/>
</dbReference>
<evidence type="ECO:0000313" key="1">
    <source>
        <dbReference type="EMBL" id="MPM70437.1"/>
    </source>
</evidence>
<proteinExistence type="predicted"/>
<name>A0A645BZ54_9ZZZZ</name>
<gene>
    <name evidence="1" type="ORF">SDC9_117392</name>
</gene>